<dbReference type="Pfam" id="PF13041">
    <property type="entry name" value="PPR_2"/>
    <property type="match status" value="2"/>
</dbReference>
<dbReference type="InterPro" id="IPR011990">
    <property type="entry name" value="TPR-like_helical_dom_sf"/>
</dbReference>
<feature type="repeat" description="PPR" evidence="2">
    <location>
        <begin position="226"/>
        <end position="260"/>
    </location>
</feature>
<keyword evidence="1" id="KW-0677">Repeat</keyword>
<dbReference type="PANTHER" id="PTHR24015">
    <property type="entry name" value="OS07G0578800 PROTEIN-RELATED"/>
    <property type="match status" value="1"/>
</dbReference>
<protein>
    <recommendedName>
        <fullName evidence="5">Pentatricopeptide repeat-containing protein</fullName>
    </recommendedName>
</protein>
<dbReference type="Proteomes" id="UP000636800">
    <property type="component" value="Chromosome 11"/>
</dbReference>
<name>A0A835Q3M2_VANPL</name>
<evidence type="ECO:0000256" key="2">
    <source>
        <dbReference type="PROSITE-ProRule" id="PRU00708"/>
    </source>
</evidence>
<dbReference type="GO" id="GO:0009451">
    <property type="term" value="P:RNA modification"/>
    <property type="evidence" value="ECO:0007669"/>
    <property type="project" value="InterPro"/>
</dbReference>
<evidence type="ECO:0000313" key="3">
    <source>
        <dbReference type="EMBL" id="KAG0460827.1"/>
    </source>
</evidence>
<evidence type="ECO:0000313" key="4">
    <source>
        <dbReference type="Proteomes" id="UP000636800"/>
    </source>
</evidence>
<evidence type="ECO:0008006" key="5">
    <source>
        <dbReference type="Google" id="ProtNLM"/>
    </source>
</evidence>
<comment type="caution">
    <text evidence="3">The sequence shown here is derived from an EMBL/GenBank/DDBJ whole genome shotgun (WGS) entry which is preliminary data.</text>
</comment>
<dbReference type="AlphaFoldDB" id="A0A835Q3M2"/>
<dbReference type="OrthoDB" id="199717at2759"/>
<dbReference type="InterPro" id="IPR046960">
    <property type="entry name" value="PPR_At4g14850-like_plant"/>
</dbReference>
<dbReference type="PROSITE" id="PS51375">
    <property type="entry name" value="PPR"/>
    <property type="match status" value="2"/>
</dbReference>
<dbReference type="PANTHER" id="PTHR24015:SF1693">
    <property type="entry name" value="DYW DOMAIN-CONTAINING PROTEIN"/>
    <property type="match status" value="1"/>
</dbReference>
<accession>A0A835Q3M2</accession>
<proteinExistence type="predicted"/>
<dbReference type="FunFam" id="1.25.40.10:FF:000285">
    <property type="entry name" value="Pentatricopeptide repeat-containing protein, chloroplastic"/>
    <property type="match status" value="1"/>
</dbReference>
<dbReference type="NCBIfam" id="TIGR00756">
    <property type="entry name" value="PPR"/>
    <property type="match status" value="3"/>
</dbReference>
<keyword evidence="4" id="KW-1185">Reference proteome</keyword>
<feature type="repeat" description="PPR" evidence="2">
    <location>
        <begin position="125"/>
        <end position="159"/>
    </location>
</feature>
<dbReference type="GO" id="GO:0003723">
    <property type="term" value="F:RNA binding"/>
    <property type="evidence" value="ECO:0007669"/>
    <property type="project" value="InterPro"/>
</dbReference>
<gene>
    <name evidence="3" type="ORF">HPP92_021124</name>
</gene>
<dbReference type="Gene3D" id="1.25.40.10">
    <property type="entry name" value="Tetratricopeptide repeat domain"/>
    <property type="match status" value="2"/>
</dbReference>
<evidence type="ECO:0000256" key="1">
    <source>
        <dbReference type="ARBA" id="ARBA00022737"/>
    </source>
</evidence>
<dbReference type="FunFam" id="1.25.40.10:FF:000073">
    <property type="entry name" value="Pentatricopeptide repeat-containing protein chloroplastic"/>
    <property type="match status" value="1"/>
</dbReference>
<dbReference type="EMBL" id="JADCNL010000011">
    <property type="protein sequence ID" value="KAG0460827.1"/>
    <property type="molecule type" value="Genomic_DNA"/>
</dbReference>
<organism evidence="3 4">
    <name type="scientific">Vanilla planifolia</name>
    <name type="common">Vanilla</name>
    <dbReference type="NCBI Taxonomy" id="51239"/>
    <lineage>
        <taxon>Eukaryota</taxon>
        <taxon>Viridiplantae</taxon>
        <taxon>Streptophyta</taxon>
        <taxon>Embryophyta</taxon>
        <taxon>Tracheophyta</taxon>
        <taxon>Spermatophyta</taxon>
        <taxon>Magnoliopsida</taxon>
        <taxon>Liliopsida</taxon>
        <taxon>Asparagales</taxon>
        <taxon>Orchidaceae</taxon>
        <taxon>Vanilloideae</taxon>
        <taxon>Vanilleae</taxon>
        <taxon>Vanilla</taxon>
    </lineage>
</organism>
<reference evidence="3 4" key="1">
    <citation type="journal article" date="2020" name="Nat. Food">
        <title>A phased Vanilla planifolia genome enables genetic improvement of flavour and production.</title>
        <authorList>
            <person name="Hasing T."/>
            <person name="Tang H."/>
            <person name="Brym M."/>
            <person name="Khazi F."/>
            <person name="Huang T."/>
            <person name="Chambers A.H."/>
        </authorList>
    </citation>
    <scope>NUCLEOTIDE SEQUENCE [LARGE SCALE GENOMIC DNA]</scope>
    <source>
        <tissue evidence="3">Leaf</tissue>
    </source>
</reference>
<dbReference type="InterPro" id="IPR002885">
    <property type="entry name" value="PPR_rpt"/>
</dbReference>
<sequence>MLLRITTYPYRHYFLCSSTRTSSAGGTLKLAVFNSTQAQYDSFCESSFFHQVGTRLPVTHYGFVKLLSEAAKSSTLLIGEQLHSAITKLGLTANVFVCTALLDVYSKCLGVKLALQLFEEMPLRNVVTWNTILNGHSQSKHPEHALEAFSQMLDAGIPPTHFSVSTVLIGCSHLEDPAAGASMHCVCLKNGFCSNVVVGTALLDMYSKCCSMNVARRLFDEMLQRNVVTWTSLISGYAHHKIPLEAMLLFKEMRNLGFELNSMTYNSLLSSLF</sequence>